<proteinExistence type="predicted"/>
<dbReference type="Gene3D" id="3.10.310.20">
    <property type="entry name" value="DHHA2 domain"/>
    <property type="match status" value="1"/>
</dbReference>
<accession>A0ABR1FHM6</accession>
<evidence type="ECO:0000313" key="9">
    <source>
        <dbReference type="EMBL" id="KAK7230965.1"/>
    </source>
</evidence>
<evidence type="ECO:0000256" key="2">
    <source>
        <dbReference type="ARBA" id="ARBA00012146"/>
    </source>
</evidence>
<dbReference type="EMBL" id="JBBJCI010000421">
    <property type="protein sequence ID" value="KAK7230965.1"/>
    <property type="molecule type" value="Genomic_DNA"/>
</dbReference>
<dbReference type="SMART" id="SM01131">
    <property type="entry name" value="DHHA2"/>
    <property type="match status" value="1"/>
</dbReference>
<comment type="catalytic activity">
    <reaction evidence="7">
        <text>diphosphate + H2O = 2 phosphate + H(+)</text>
        <dbReference type="Rhea" id="RHEA:24576"/>
        <dbReference type="ChEBI" id="CHEBI:15377"/>
        <dbReference type="ChEBI" id="CHEBI:15378"/>
        <dbReference type="ChEBI" id="CHEBI:33019"/>
        <dbReference type="ChEBI" id="CHEBI:43474"/>
        <dbReference type="EC" id="3.6.1.1"/>
    </reaction>
</comment>
<dbReference type="InterPro" id="IPR038222">
    <property type="entry name" value="DHHA2_dom_sf"/>
</dbReference>
<evidence type="ECO:0000256" key="1">
    <source>
        <dbReference type="ARBA" id="ARBA00001936"/>
    </source>
</evidence>
<evidence type="ECO:0000313" key="10">
    <source>
        <dbReference type="Proteomes" id="UP001363151"/>
    </source>
</evidence>
<evidence type="ECO:0000256" key="5">
    <source>
        <dbReference type="ARBA" id="ARBA00023211"/>
    </source>
</evidence>
<sequence length="440" mass="47421">MGGRRKSVLTDQQYLKIRDATPVEAAVKSEFAAANQLLQNFVRDDTGVGMYIPEELKDAVFCGHLVADLDSIAGAIGGALLYGGHAARASEINSETAWALDYWGYDLKELPMVDDVLKKRGPGAKVCLVDFQQTTQLHAAIPQESIVGIIDHHALQNSTVVIPRPVFVDIRPWGSMSTILAHTYALNGIALPKPVGGLLLGAILSDTLNLRSPTTTEWDKKMVALLVQYCGVDDVNVMCAEQFKAKSKNLAAMSAYSLVSGDIKQFKMGPTPTKVAFAVIETTDPEAMLKRADEFVPEMAVAKTELGVDLIFVAIVDIVKLESHVLLAGRRERSAADAAGFDARPLEEATAAWAGDAAEHLFRLPEGQVSRKADFVPPLAEAFDGGWKLDDVPPDDALDVDTVVVVEETPECPGGKFVRRKSMAGGITVPLSLRNVSDMP</sequence>
<protein>
    <recommendedName>
        <fullName evidence="2">inorganic diphosphatase</fullName>
        <ecNumber evidence="2">3.6.1.1</ecNumber>
    </recommendedName>
    <alternativeName>
        <fullName evidence="6">Pyrophosphate phospho-hydrolase</fullName>
    </alternativeName>
</protein>
<gene>
    <name evidence="9" type="ORF">SO694_00077127</name>
</gene>
<comment type="caution">
    <text evidence="9">The sequence shown here is derived from an EMBL/GenBank/DDBJ whole genome shotgun (WGS) entry which is preliminary data.</text>
</comment>
<dbReference type="PANTHER" id="PTHR12112">
    <property type="entry name" value="BNIP - RELATED"/>
    <property type="match status" value="1"/>
</dbReference>
<evidence type="ECO:0000256" key="7">
    <source>
        <dbReference type="ARBA" id="ARBA00047820"/>
    </source>
</evidence>
<dbReference type="PANTHER" id="PTHR12112:SF22">
    <property type="entry name" value="MANGANESE-DEPENDENT INORGANIC PYROPHOSPHATASE-RELATED"/>
    <property type="match status" value="1"/>
</dbReference>
<organism evidence="9 10">
    <name type="scientific">Aureococcus anophagefferens</name>
    <name type="common">Harmful bloom alga</name>
    <dbReference type="NCBI Taxonomy" id="44056"/>
    <lineage>
        <taxon>Eukaryota</taxon>
        <taxon>Sar</taxon>
        <taxon>Stramenopiles</taxon>
        <taxon>Ochrophyta</taxon>
        <taxon>Pelagophyceae</taxon>
        <taxon>Pelagomonadales</taxon>
        <taxon>Pelagomonadaceae</taxon>
        <taxon>Aureococcus</taxon>
    </lineage>
</organism>
<dbReference type="Pfam" id="PF02833">
    <property type="entry name" value="DHHA2"/>
    <property type="match status" value="1"/>
</dbReference>
<evidence type="ECO:0000259" key="8">
    <source>
        <dbReference type="SMART" id="SM01131"/>
    </source>
</evidence>
<evidence type="ECO:0000256" key="6">
    <source>
        <dbReference type="ARBA" id="ARBA00032535"/>
    </source>
</evidence>
<dbReference type="EC" id="3.6.1.1" evidence="2"/>
<keyword evidence="10" id="KW-1185">Reference proteome</keyword>
<dbReference type="Proteomes" id="UP001363151">
    <property type="component" value="Unassembled WGS sequence"/>
</dbReference>
<keyword evidence="4" id="KW-0378">Hydrolase</keyword>
<dbReference type="InterPro" id="IPR038763">
    <property type="entry name" value="DHH_sf"/>
</dbReference>
<feature type="domain" description="DHHA2" evidence="8">
    <location>
        <begin position="240"/>
        <end position="383"/>
    </location>
</feature>
<comment type="cofactor">
    <cofactor evidence="1">
        <name>Mn(2+)</name>
        <dbReference type="ChEBI" id="CHEBI:29035"/>
    </cofactor>
</comment>
<reference evidence="9 10" key="1">
    <citation type="submission" date="2024-03" db="EMBL/GenBank/DDBJ databases">
        <title>Aureococcus anophagefferens CCMP1851 and Kratosvirus quantuckense: Draft genome of a second virus-susceptible host strain in the model system.</title>
        <authorList>
            <person name="Chase E."/>
            <person name="Truchon A.R."/>
            <person name="Schepens W."/>
            <person name="Wilhelm S.W."/>
        </authorList>
    </citation>
    <scope>NUCLEOTIDE SEQUENCE [LARGE SCALE GENOMIC DNA]</scope>
    <source>
        <strain evidence="9 10">CCMP1851</strain>
    </source>
</reference>
<dbReference type="InterPro" id="IPR004097">
    <property type="entry name" value="DHHA2"/>
</dbReference>
<evidence type="ECO:0000256" key="4">
    <source>
        <dbReference type="ARBA" id="ARBA00022801"/>
    </source>
</evidence>
<evidence type="ECO:0000256" key="3">
    <source>
        <dbReference type="ARBA" id="ARBA00022723"/>
    </source>
</evidence>
<keyword evidence="3" id="KW-0479">Metal-binding</keyword>
<dbReference type="Gene3D" id="3.90.1640.10">
    <property type="entry name" value="inorganic pyrophosphatase (n-terminal core)"/>
    <property type="match status" value="1"/>
</dbReference>
<dbReference type="SUPFAM" id="SSF64182">
    <property type="entry name" value="DHH phosphoesterases"/>
    <property type="match status" value="1"/>
</dbReference>
<keyword evidence="5" id="KW-0464">Manganese</keyword>
<name>A0ABR1FHM6_AURAN</name>